<evidence type="ECO:0000313" key="3">
    <source>
        <dbReference type="Proteomes" id="UP000294813"/>
    </source>
</evidence>
<dbReference type="PANTHER" id="PTHR30093">
    <property type="entry name" value="GENERAL SECRETION PATHWAY PROTEIN G"/>
    <property type="match status" value="1"/>
</dbReference>
<protein>
    <submittedName>
        <fullName evidence="2">Prepilin-type N-terminal cleavage/methylation domain-containing protein</fullName>
    </submittedName>
</protein>
<evidence type="ECO:0000256" key="1">
    <source>
        <dbReference type="SAM" id="Phobius"/>
    </source>
</evidence>
<dbReference type="AlphaFoldDB" id="A0A4R2RUP1"/>
<dbReference type="NCBIfam" id="TIGR02532">
    <property type="entry name" value="IV_pilin_GFxxxE"/>
    <property type="match status" value="1"/>
</dbReference>
<keyword evidence="3" id="KW-1185">Reference proteome</keyword>
<keyword evidence="1" id="KW-1133">Transmembrane helix</keyword>
<dbReference type="SUPFAM" id="SSF54523">
    <property type="entry name" value="Pili subunits"/>
    <property type="match status" value="1"/>
</dbReference>
<dbReference type="Proteomes" id="UP000294813">
    <property type="component" value="Unassembled WGS sequence"/>
</dbReference>
<dbReference type="InterPro" id="IPR012902">
    <property type="entry name" value="N_methyl_site"/>
</dbReference>
<keyword evidence="1" id="KW-0472">Membrane</keyword>
<dbReference type="Pfam" id="PF07963">
    <property type="entry name" value="N_methyl"/>
    <property type="match status" value="1"/>
</dbReference>
<dbReference type="EMBL" id="SLXT01000005">
    <property type="protein sequence ID" value="TCP67113.1"/>
    <property type="molecule type" value="Genomic_DNA"/>
</dbReference>
<gene>
    <name evidence="2" type="ORF">EDD73_1058</name>
</gene>
<comment type="caution">
    <text evidence="2">The sequence shown here is derived from an EMBL/GenBank/DDBJ whole genome shotgun (WGS) entry which is preliminary data.</text>
</comment>
<dbReference type="Gene3D" id="3.30.700.10">
    <property type="entry name" value="Glycoprotein, Type 4 Pilin"/>
    <property type="match status" value="1"/>
</dbReference>
<feature type="transmembrane region" description="Helical" evidence="1">
    <location>
        <begin position="12"/>
        <end position="38"/>
    </location>
</feature>
<dbReference type="RefSeq" id="WP_279222072.1">
    <property type="nucleotide sequence ID" value="NZ_JAOQNU010000005.1"/>
</dbReference>
<sequence>MRKALKRIKKNIKGFTLVELMVVVLIIGILIAIAIPMYTKAQESAMDKTTRANARMIHGAVSQWQAQENRTDFPNETQLKNFFQSGGWPKGPNNIEYNYANGVVTITNVPYNGFNGNNTNL</sequence>
<evidence type="ECO:0000313" key="2">
    <source>
        <dbReference type="EMBL" id="TCP67113.1"/>
    </source>
</evidence>
<accession>A0A4R2RUP1</accession>
<name>A0A4R2RUP1_9FIRM</name>
<organism evidence="2 3">
    <name type="scientific">Heliophilum fasciatum</name>
    <dbReference type="NCBI Taxonomy" id="35700"/>
    <lineage>
        <taxon>Bacteria</taxon>
        <taxon>Bacillati</taxon>
        <taxon>Bacillota</taxon>
        <taxon>Clostridia</taxon>
        <taxon>Eubacteriales</taxon>
        <taxon>Heliobacteriaceae</taxon>
        <taxon>Heliophilum</taxon>
    </lineage>
</organism>
<dbReference type="InterPro" id="IPR045584">
    <property type="entry name" value="Pilin-like"/>
</dbReference>
<keyword evidence="1" id="KW-0812">Transmembrane</keyword>
<reference evidence="2 3" key="1">
    <citation type="submission" date="2019-03" db="EMBL/GenBank/DDBJ databases">
        <title>Genomic Encyclopedia of Type Strains, Phase IV (KMG-IV): sequencing the most valuable type-strain genomes for metagenomic binning, comparative biology and taxonomic classification.</title>
        <authorList>
            <person name="Goeker M."/>
        </authorList>
    </citation>
    <scope>NUCLEOTIDE SEQUENCE [LARGE SCALE GENOMIC DNA]</scope>
    <source>
        <strain evidence="2 3">DSM 11170</strain>
    </source>
</reference>
<proteinExistence type="predicted"/>
<dbReference type="PROSITE" id="PS00409">
    <property type="entry name" value="PROKAR_NTER_METHYL"/>
    <property type="match status" value="1"/>
</dbReference>